<dbReference type="InterPro" id="IPR035965">
    <property type="entry name" value="PAS-like_dom_sf"/>
</dbReference>
<dbReference type="AlphaFoldDB" id="A0A1G2LQM9"/>
<evidence type="ECO:0000256" key="6">
    <source>
        <dbReference type="ARBA" id="ARBA00023012"/>
    </source>
</evidence>
<feature type="domain" description="Histidine kinase" evidence="8">
    <location>
        <begin position="500"/>
        <end position="721"/>
    </location>
</feature>
<dbReference type="PANTHER" id="PTHR45453:SF1">
    <property type="entry name" value="PHOSPHATE REGULON SENSOR PROTEIN PHOR"/>
    <property type="match status" value="1"/>
</dbReference>
<dbReference type="Pfam" id="PF00512">
    <property type="entry name" value="HisKA"/>
    <property type="match status" value="1"/>
</dbReference>
<dbReference type="SMART" id="SM00091">
    <property type="entry name" value="PAS"/>
    <property type="match status" value="1"/>
</dbReference>
<protein>
    <recommendedName>
        <fullName evidence="2">histidine kinase</fullName>
        <ecNumber evidence="2">2.7.13.3</ecNumber>
    </recommendedName>
</protein>
<feature type="domain" description="PAS" evidence="9">
    <location>
        <begin position="373"/>
        <end position="418"/>
    </location>
</feature>
<dbReference type="SUPFAM" id="SSF55781">
    <property type="entry name" value="GAF domain-like"/>
    <property type="match status" value="2"/>
</dbReference>
<evidence type="ECO:0000313" key="11">
    <source>
        <dbReference type="Proteomes" id="UP000177171"/>
    </source>
</evidence>
<dbReference type="InterPro" id="IPR050351">
    <property type="entry name" value="BphY/WalK/GraS-like"/>
</dbReference>
<evidence type="ECO:0000313" key="10">
    <source>
        <dbReference type="EMBL" id="OHA13142.1"/>
    </source>
</evidence>
<dbReference type="GO" id="GO:0005886">
    <property type="term" value="C:plasma membrane"/>
    <property type="evidence" value="ECO:0007669"/>
    <property type="project" value="TreeGrafter"/>
</dbReference>
<dbReference type="CDD" id="cd00130">
    <property type="entry name" value="PAS"/>
    <property type="match status" value="1"/>
</dbReference>
<dbReference type="SUPFAM" id="SSF55785">
    <property type="entry name" value="PYP-like sensor domain (PAS domain)"/>
    <property type="match status" value="1"/>
</dbReference>
<accession>A0A1G2LQM9</accession>
<dbReference type="Pfam" id="PF08448">
    <property type="entry name" value="PAS_4"/>
    <property type="match status" value="1"/>
</dbReference>
<evidence type="ECO:0000256" key="4">
    <source>
        <dbReference type="ARBA" id="ARBA00022679"/>
    </source>
</evidence>
<evidence type="ECO:0000256" key="5">
    <source>
        <dbReference type="ARBA" id="ARBA00022777"/>
    </source>
</evidence>
<dbReference type="GO" id="GO:0016036">
    <property type="term" value="P:cellular response to phosphate starvation"/>
    <property type="evidence" value="ECO:0007669"/>
    <property type="project" value="TreeGrafter"/>
</dbReference>
<name>A0A1G2LQM9_9BACT</name>
<keyword evidence="6" id="KW-0902">Two-component regulatory system</keyword>
<dbReference type="SMART" id="SM00388">
    <property type="entry name" value="HisKA"/>
    <property type="match status" value="1"/>
</dbReference>
<evidence type="ECO:0000259" key="9">
    <source>
        <dbReference type="PROSITE" id="PS50112"/>
    </source>
</evidence>
<dbReference type="FunFam" id="3.30.565.10:FF:000006">
    <property type="entry name" value="Sensor histidine kinase WalK"/>
    <property type="match status" value="1"/>
</dbReference>
<dbReference type="Gene3D" id="3.30.565.10">
    <property type="entry name" value="Histidine kinase-like ATPase, C-terminal domain"/>
    <property type="match status" value="1"/>
</dbReference>
<keyword evidence="7" id="KW-0472">Membrane</keyword>
<keyword evidence="3" id="KW-0597">Phosphoprotein</keyword>
<dbReference type="InterPro" id="IPR036097">
    <property type="entry name" value="HisK_dim/P_sf"/>
</dbReference>
<dbReference type="InterPro" id="IPR005467">
    <property type="entry name" value="His_kinase_dom"/>
</dbReference>
<dbReference type="SUPFAM" id="SSF55874">
    <property type="entry name" value="ATPase domain of HSP90 chaperone/DNA topoisomerase II/histidine kinase"/>
    <property type="match status" value="1"/>
</dbReference>
<sequence>MKTVHTIKNKKTSGYWLQAINKVSTSFNLASRDINTVMKLILKDLIKELGASAISVWTLEKPTDFMKIDASAGLEKEYIRYFNKTDRVRIGKGIVGKVMVERKTFYSMNIKREKHLDIPRWRKIMAEEGFTALVSAPMFIGKKIVGAFNVYYKKKGGAINIYQRQFIEIIANQIAVTIENIKNYETIEANEKKLLEQIERVLYLQKITDSLALGFYESVENSLKPFTNYIIKLLGADAIAVFRFDKEQDKLFLEAAYGISERHRRFLEGNPFLKGQGSLIGLSILEKKAKWTPKIFVDERAAKPLRILMSVEEKTSLGVFPLKPRGEITGVLTIFYKYRHDFSKEEIGIFSMLADYIGIALMNIRIFNSLAAEKQKLGSMIHSLYDGLIVYDMENRIMGFNARAETFFSVRSQEVIGKHVEALSGDKNIFLENIRTISALSLKNFENTDLTVTSPENKVFRITLVPLRDEEAGQIGSMRIIHDITREKEVELLENNFISVAGHQMRTPLTALKWILLAFLQKELGEFNKKQESEITKAFKSTTRLINIVESLLDITKLEEGRFTSIQVNMDIYSIIEKATELSLSVIKESGRKINFIIDEPPRIPIIATGDPSKIQMALQNIIDNAIKYTNEGSIRVSLEKKEKTALISVIDTGIGIPAAEQKFIFTKFYRAPNAIKHIPEGSGLGLSIAREIIFQNKGKIWLTSELNKGTSFFIELPLASTKN</sequence>
<dbReference type="EC" id="2.7.13.3" evidence="2"/>
<dbReference type="InterPro" id="IPR036890">
    <property type="entry name" value="HATPase_C_sf"/>
</dbReference>
<dbReference type="Gene3D" id="3.30.450.20">
    <property type="entry name" value="PAS domain"/>
    <property type="match status" value="1"/>
</dbReference>
<dbReference type="GO" id="GO:0004721">
    <property type="term" value="F:phosphoprotein phosphatase activity"/>
    <property type="evidence" value="ECO:0007669"/>
    <property type="project" value="TreeGrafter"/>
</dbReference>
<dbReference type="Pfam" id="PF13185">
    <property type="entry name" value="GAF_2"/>
    <property type="match status" value="2"/>
</dbReference>
<dbReference type="GO" id="GO:0000155">
    <property type="term" value="F:phosphorelay sensor kinase activity"/>
    <property type="evidence" value="ECO:0007669"/>
    <property type="project" value="InterPro"/>
</dbReference>
<reference evidence="10 11" key="1">
    <citation type="journal article" date="2016" name="Nat. Commun.">
        <title>Thousands of microbial genomes shed light on interconnected biogeochemical processes in an aquifer system.</title>
        <authorList>
            <person name="Anantharaman K."/>
            <person name="Brown C.T."/>
            <person name="Hug L.A."/>
            <person name="Sharon I."/>
            <person name="Castelle C.J."/>
            <person name="Probst A.J."/>
            <person name="Thomas B.C."/>
            <person name="Singh A."/>
            <person name="Wilkins M.J."/>
            <person name="Karaoz U."/>
            <person name="Brodie E.L."/>
            <person name="Williams K.H."/>
            <person name="Hubbard S.S."/>
            <person name="Banfield J.F."/>
        </authorList>
    </citation>
    <scope>NUCLEOTIDE SEQUENCE [LARGE SCALE GENOMIC DNA]</scope>
</reference>
<evidence type="ECO:0000256" key="3">
    <source>
        <dbReference type="ARBA" id="ARBA00022553"/>
    </source>
</evidence>
<dbReference type="Pfam" id="PF02518">
    <property type="entry name" value="HATPase_c"/>
    <property type="match status" value="1"/>
</dbReference>
<dbReference type="SUPFAM" id="SSF47384">
    <property type="entry name" value="Homodimeric domain of signal transducing histidine kinase"/>
    <property type="match status" value="1"/>
</dbReference>
<dbReference type="Proteomes" id="UP000177171">
    <property type="component" value="Unassembled WGS sequence"/>
</dbReference>
<dbReference type="InterPro" id="IPR003661">
    <property type="entry name" value="HisK_dim/P_dom"/>
</dbReference>
<dbReference type="PROSITE" id="PS50112">
    <property type="entry name" value="PAS"/>
    <property type="match status" value="1"/>
</dbReference>
<comment type="catalytic activity">
    <reaction evidence="1">
        <text>ATP + protein L-histidine = ADP + protein N-phospho-L-histidine.</text>
        <dbReference type="EC" id="2.7.13.3"/>
    </reaction>
</comment>
<evidence type="ECO:0000256" key="7">
    <source>
        <dbReference type="ARBA" id="ARBA00023136"/>
    </source>
</evidence>
<keyword evidence="5" id="KW-0418">Kinase</keyword>
<evidence type="ECO:0000256" key="1">
    <source>
        <dbReference type="ARBA" id="ARBA00000085"/>
    </source>
</evidence>
<dbReference type="InterPro" id="IPR013656">
    <property type="entry name" value="PAS_4"/>
</dbReference>
<dbReference type="InterPro" id="IPR029016">
    <property type="entry name" value="GAF-like_dom_sf"/>
</dbReference>
<gene>
    <name evidence="10" type="ORF">A3G49_02135</name>
</gene>
<comment type="caution">
    <text evidence="10">The sequence shown here is derived from an EMBL/GenBank/DDBJ whole genome shotgun (WGS) entry which is preliminary data.</text>
</comment>
<dbReference type="PROSITE" id="PS50109">
    <property type="entry name" value="HIS_KIN"/>
    <property type="match status" value="1"/>
</dbReference>
<dbReference type="InterPro" id="IPR000014">
    <property type="entry name" value="PAS"/>
</dbReference>
<dbReference type="CDD" id="cd00075">
    <property type="entry name" value="HATPase"/>
    <property type="match status" value="1"/>
</dbReference>
<dbReference type="Gene3D" id="3.30.450.40">
    <property type="match status" value="2"/>
</dbReference>
<dbReference type="SMART" id="SM00065">
    <property type="entry name" value="GAF"/>
    <property type="match status" value="2"/>
</dbReference>
<dbReference type="EMBL" id="MHQY01000033">
    <property type="protein sequence ID" value="OHA13142.1"/>
    <property type="molecule type" value="Genomic_DNA"/>
</dbReference>
<evidence type="ECO:0000259" key="8">
    <source>
        <dbReference type="PROSITE" id="PS50109"/>
    </source>
</evidence>
<keyword evidence="4" id="KW-0808">Transferase</keyword>
<dbReference type="InterPro" id="IPR004358">
    <property type="entry name" value="Sig_transdc_His_kin-like_C"/>
</dbReference>
<proteinExistence type="predicted"/>
<evidence type="ECO:0000256" key="2">
    <source>
        <dbReference type="ARBA" id="ARBA00012438"/>
    </source>
</evidence>
<dbReference type="PRINTS" id="PR00344">
    <property type="entry name" value="BCTRLSENSOR"/>
</dbReference>
<dbReference type="InterPro" id="IPR003594">
    <property type="entry name" value="HATPase_dom"/>
</dbReference>
<dbReference type="Gene3D" id="1.10.287.130">
    <property type="match status" value="1"/>
</dbReference>
<dbReference type="NCBIfam" id="TIGR00229">
    <property type="entry name" value="sensory_box"/>
    <property type="match status" value="1"/>
</dbReference>
<dbReference type="PANTHER" id="PTHR45453">
    <property type="entry name" value="PHOSPHATE REGULON SENSOR PROTEIN PHOR"/>
    <property type="match status" value="1"/>
</dbReference>
<dbReference type="InterPro" id="IPR003018">
    <property type="entry name" value="GAF"/>
</dbReference>
<organism evidence="10 11">
    <name type="scientific">Candidatus Sungbacteria bacterium RIFCSPLOWO2_12_FULL_41_11</name>
    <dbReference type="NCBI Taxonomy" id="1802286"/>
    <lineage>
        <taxon>Bacteria</taxon>
        <taxon>Candidatus Sungiibacteriota</taxon>
    </lineage>
</organism>
<dbReference type="SMART" id="SM00387">
    <property type="entry name" value="HATPase_c"/>
    <property type="match status" value="1"/>
</dbReference>
<dbReference type="CDD" id="cd00082">
    <property type="entry name" value="HisKA"/>
    <property type="match status" value="1"/>
</dbReference>